<proteinExistence type="predicted"/>
<dbReference type="RefSeq" id="WP_263370233.1">
    <property type="nucleotide sequence ID" value="NZ_JAGSYD010000001.1"/>
</dbReference>
<sequence length="191" mass="20436">MDAPTAAKPAVQTKASASVPMTKHLATYRDAATGVSFEYPDVWLPSEKAPMYLGPNMPAEYKPRASFAFSPQGNLYEKTLLQGLVFSYAARPAKDEAACFASVPANGSTASTATYNGRSFRELTGTNAGMCHAQTATLDVTYSNGACLLFERDFNTECNGAGDGKRALTTNETRALQYHLDAVMKSVVITP</sequence>
<accession>A0ABW1ZAU7</accession>
<evidence type="ECO:0000313" key="2">
    <source>
        <dbReference type="Proteomes" id="UP001596391"/>
    </source>
</evidence>
<evidence type="ECO:0000313" key="1">
    <source>
        <dbReference type="EMBL" id="MFC6646576.1"/>
    </source>
</evidence>
<dbReference type="Proteomes" id="UP001596391">
    <property type="component" value="Unassembled WGS sequence"/>
</dbReference>
<comment type="caution">
    <text evidence="1">The sequence shown here is derived from an EMBL/GenBank/DDBJ whole genome shotgun (WGS) entry which is preliminary data.</text>
</comment>
<gene>
    <name evidence="1" type="ORF">ACFQBQ_13470</name>
</gene>
<organism evidence="1 2">
    <name type="scientific">Granulicella cerasi</name>
    <dbReference type="NCBI Taxonomy" id="741063"/>
    <lineage>
        <taxon>Bacteria</taxon>
        <taxon>Pseudomonadati</taxon>
        <taxon>Acidobacteriota</taxon>
        <taxon>Terriglobia</taxon>
        <taxon>Terriglobales</taxon>
        <taxon>Acidobacteriaceae</taxon>
        <taxon>Granulicella</taxon>
    </lineage>
</organism>
<keyword evidence="2" id="KW-1185">Reference proteome</keyword>
<protein>
    <submittedName>
        <fullName evidence="1">Uncharacterized protein</fullName>
    </submittedName>
</protein>
<dbReference type="EMBL" id="JBHSWI010000001">
    <property type="protein sequence ID" value="MFC6646576.1"/>
    <property type="molecule type" value="Genomic_DNA"/>
</dbReference>
<name>A0ABW1ZAU7_9BACT</name>
<reference evidence="2" key="1">
    <citation type="journal article" date="2019" name="Int. J. Syst. Evol. Microbiol.">
        <title>The Global Catalogue of Microorganisms (GCM) 10K type strain sequencing project: providing services to taxonomists for standard genome sequencing and annotation.</title>
        <authorList>
            <consortium name="The Broad Institute Genomics Platform"/>
            <consortium name="The Broad Institute Genome Sequencing Center for Infectious Disease"/>
            <person name="Wu L."/>
            <person name="Ma J."/>
        </authorList>
    </citation>
    <scope>NUCLEOTIDE SEQUENCE [LARGE SCALE GENOMIC DNA]</scope>
    <source>
        <strain evidence="2">CGMCC 1.16026</strain>
    </source>
</reference>